<sequence>MPQISGKYQFNVDLKGIQLPVILAIPDIHVTPPFDCPNHLSLVLNKDTCFMETSASASTIITQQPELVIAHASDTPPNSSGATSNSTIEDADSQSLLSDLGINVHSMTAGQQHIKFWWFYLWGTTMLLINPPCIQSINRFMVNFQLFDVFIHTYHPASSQFSAKHTLQLLVWETFGTSTSSEVYFWKSVIVGYMCPGPGEL</sequence>
<organism evidence="1 2">
    <name type="scientific">Russula earlei</name>
    <dbReference type="NCBI Taxonomy" id="71964"/>
    <lineage>
        <taxon>Eukaryota</taxon>
        <taxon>Fungi</taxon>
        <taxon>Dikarya</taxon>
        <taxon>Basidiomycota</taxon>
        <taxon>Agaricomycotina</taxon>
        <taxon>Agaricomycetes</taxon>
        <taxon>Russulales</taxon>
        <taxon>Russulaceae</taxon>
        <taxon>Russula</taxon>
    </lineage>
</organism>
<protein>
    <submittedName>
        <fullName evidence="1">Uncharacterized protein</fullName>
    </submittedName>
</protein>
<evidence type="ECO:0000313" key="2">
    <source>
        <dbReference type="Proteomes" id="UP001207468"/>
    </source>
</evidence>
<proteinExistence type="predicted"/>
<gene>
    <name evidence="1" type="ORF">F5148DRAFT_1293205</name>
</gene>
<dbReference type="EMBL" id="JAGFNK010000716">
    <property type="protein sequence ID" value="KAI9442070.1"/>
    <property type="molecule type" value="Genomic_DNA"/>
</dbReference>
<dbReference type="Proteomes" id="UP001207468">
    <property type="component" value="Unassembled WGS sequence"/>
</dbReference>
<comment type="caution">
    <text evidence="1">The sequence shown here is derived from an EMBL/GenBank/DDBJ whole genome shotgun (WGS) entry which is preliminary data.</text>
</comment>
<accession>A0ACC0TT93</accession>
<reference evidence="1" key="1">
    <citation type="submission" date="2021-03" db="EMBL/GenBank/DDBJ databases">
        <title>Evolutionary priming and transition to the ectomycorrhizal habit in an iconic lineage of mushroom-forming fungi: is preadaptation a requirement?</title>
        <authorList>
            <consortium name="DOE Joint Genome Institute"/>
            <person name="Looney B.P."/>
            <person name="Miyauchi S."/>
            <person name="Morin E."/>
            <person name="Drula E."/>
            <person name="Courty P.E."/>
            <person name="Chicoki N."/>
            <person name="Fauchery L."/>
            <person name="Kohler A."/>
            <person name="Kuo A."/>
            <person name="LaButti K."/>
            <person name="Pangilinan J."/>
            <person name="Lipzen A."/>
            <person name="Riley R."/>
            <person name="Andreopoulos W."/>
            <person name="He G."/>
            <person name="Johnson J."/>
            <person name="Barry K.W."/>
            <person name="Grigoriev I.V."/>
            <person name="Nagy L."/>
            <person name="Hibbett D."/>
            <person name="Henrissat B."/>
            <person name="Matheny P.B."/>
            <person name="Labbe J."/>
            <person name="Martin A.F."/>
        </authorList>
    </citation>
    <scope>NUCLEOTIDE SEQUENCE</scope>
    <source>
        <strain evidence="1">BPL698</strain>
    </source>
</reference>
<keyword evidence="2" id="KW-1185">Reference proteome</keyword>
<evidence type="ECO:0000313" key="1">
    <source>
        <dbReference type="EMBL" id="KAI9442070.1"/>
    </source>
</evidence>
<name>A0ACC0TT93_9AGAM</name>